<dbReference type="AlphaFoldDB" id="L0P0W1"/>
<evidence type="ECO:0000313" key="2">
    <source>
        <dbReference type="EMBL" id="CCH47211.1"/>
    </source>
</evidence>
<keyword evidence="1" id="KW-0812">Transmembrane</keyword>
<feature type="transmembrane region" description="Helical" evidence="1">
    <location>
        <begin position="20"/>
        <end position="39"/>
    </location>
</feature>
<keyword evidence="1" id="KW-1133">Transmembrane helix</keyword>
<keyword evidence="1" id="KW-0472">Membrane</keyword>
<reference evidence="2" key="1">
    <citation type="journal article" date="2013" name="BMC Genomics">
        <title>Comparative genomics of Lupinus angustifolius gene-rich regions: BAC library exploration, genetic mapping and cytogenetics.</title>
        <authorList>
            <person name="Ksiazkiewicz M."/>
            <person name="Wyrwa K."/>
            <person name="Szczepaniak A."/>
            <person name="Rychel S."/>
            <person name="Majcherkiewicz K."/>
            <person name="Przysiecka L."/>
            <person name="Karlowski W."/>
            <person name="Wolko B."/>
            <person name="Naganowska B."/>
        </authorList>
    </citation>
    <scope>NUCLEOTIDE SEQUENCE</scope>
</reference>
<name>L0P0W1_LUPAN</name>
<proteinExistence type="predicted"/>
<sequence>MVLNLYKTLSLEVGLLVGDLYLLSLGASMTSMTLCNSSFASKP</sequence>
<protein>
    <submittedName>
        <fullName evidence="2">Uncharacterized protein</fullName>
    </submittedName>
</protein>
<evidence type="ECO:0000256" key="1">
    <source>
        <dbReference type="SAM" id="Phobius"/>
    </source>
</evidence>
<accession>L0P0W1</accession>
<organism evidence="2">
    <name type="scientific">Lupinus angustifolius</name>
    <name type="common">Narrow-leaved blue lupine</name>
    <dbReference type="NCBI Taxonomy" id="3871"/>
    <lineage>
        <taxon>Eukaryota</taxon>
        <taxon>Viridiplantae</taxon>
        <taxon>Streptophyta</taxon>
        <taxon>Embryophyta</taxon>
        <taxon>Tracheophyta</taxon>
        <taxon>Spermatophyta</taxon>
        <taxon>Magnoliopsida</taxon>
        <taxon>eudicotyledons</taxon>
        <taxon>Gunneridae</taxon>
        <taxon>Pentapetalae</taxon>
        <taxon>rosids</taxon>
        <taxon>fabids</taxon>
        <taxon>Fabales</taxon>
        <taxon>Fabaceae</taxon>
        <taxon>Papilionoideae</taxon>
        <taxon>50 kb inversion clade</taxon>
        <taxon>genistoids sensu lato</taxon>
        <taxon>core genistoids</taxon>
        <taxon>Genisteae</taxon>
        <taxon>Lupinus</taxon>
    </lineage>
</organism>
<dbReference type="EMBL" id="HE804810">
    <property type="protein sequence ID" value="CCH47211.1"/>
    <property type="molecule type" value="Genomic_DNA"/>
</dbReference>